<feature type="region of interest" description="RNA binding" evidence="4">
    <location>
        <begin position="248"/>
        <end position="254"/>
    </location>
</feature>
<dbReference type="InterPro" id="IPR004803">
    <property type="entry name" value="TGT"/>
</dbReference>
<dbReference type="SUPFAM" id="SSF51713">
    <property type="entry name" value="tRNA-guanine transglycosylase"/>
    <property type="match status" value="1"/>
</dbReference>
<feature type="binding site" evidence="4">
    <location>
        <position position="305"/>
    </location>
    <ligand>
        <name>Zn(2+)</name>
        <dbReference type="ChEBI" id="CHEBI:29105"/>
    </ligand>
</feature>
<proteinExistence type="inferred from homology"/>
<dbReference type="PANTHER" id="PTHR46499">
    <property type="entry name" value="QUEUINE TRNA-RIBOSYLTRANSFERASE"/>
    <property type="match status" value="1"/>
</dbReference>
<dbReference type="NCBIfam" id="TIGR00449">
    <property type="entry name" value="tgt_general"/>
    <property type="match status" value="1"/>
</dbReference>
<organism evidence="6 7">
    <name type="scientific">Albidovulum litorale</name>
    <dbReference type="NCBI Taxonomy" id="2984134"/>
    <lineage>
        <taxon>Bacteria</taxon>
        <taxon>Pseudomonadati</taxon>
        <taxon>Pseudomonadota</taxon>
        <taxon>Alphaproteobacteria</taxon>
        <taxon>Rhodobacterales</taxon>
        <taxon>Paracoccaceae</taxon>
        <taxon>Albidovulum</taxon>
    </lineage>
</organism>
<gene>
    <name evidence="4 6" type="primary">tgt</name>
    <name evidence="6" type="ORF">OEZ71_01310</name>
</gene>
<comment type="pathway">
    <text evidence="4">tRNA modification; tRNA-queuosine biosynthesis.</text>
</comment>
<dbReference type="InterPro" id="IPR050076">
    <property type="entry name" value="ArchSynthase1/Queuine_TRR"/>
</dbReference>
<dbReference type="HAMAP" id="MF_00168">
    <property type="entry name" value="Q_tRNA_Tgt"/>
    <property type="match status" value="1"/>
</dbReference>
<feature type="binding site" evidence="4">
    <location>
        <begin position="93"/>
        <end position="97"/>
    </location>
    <ligand>
        <name>substrate</name>
    </ligand>
</feature>
<feature type="binding site" evidence="4">
    <location>
        <position position="307"/>
    </location>
    <ligand>
        <name>Zn(2+)</name>
        <dbReference type="ChEBI" id="CHEBI:29105"/>
    </ligand>
</feature>
<dbReference type="InterPro" id="IPR002616">
    <property type="entry name" value="tRNA_ribo_trans-like"/>
</dbReference>
<evidence type="ECO:0000256" key="1">
    <source>
        <dbReference type="ARBA" id="ARBA00022676"/>
    </source>
</evidence>
<dbReference type="PANTHER" id="PTHR46499:SF1">
    <property type="entry name" value="QUEUINE TRNA-RIBOSYLTRANSFERASE"/>
    <property type="match status" value="1"/>
</dbReference>
<dbReference type="GO" id="GO:0016757">
    <property type="term" value="F:glycosyltransferase activity"/>
    <property type="evidence" value="ECO:0007669"/>
    <property type="project" value="UniProtKB-KW"/>
</dbReference>
<dbReference type="RefSeq" id="WP_263738120.1">
    <property type="nucleotide sequence ID" value="NZ_JAOWKZ010000001.1"/>
</dbReference>
<evidence type="ECO:0000256" key="3">
    <source>
        <dbReference type="ARBA" id="ARBA00022694"/>
    </source>
</evidence>
<comment type="cofactor">
    <cofactor evidence="4">
        <name>Zn(2+)</name>
        <dbReference type="ChEBI" id="CHEBI:29105"/>
    </cofactor>
    <text evidence="4">Binds 1 zinc ion per subunit.</text>
</comment>
<keyword evidence="3 4" id="KW-0819">tRNA processing</keyword>
<evidence type="ECO:0000256" key="2">
    <source>
        <dbReference type="ARBA" id="ARBA00022679"/>
    </source>
</evidence>
<comment type="caution">
    <text evidence="6">The sequence shown here is derived from an EMBL/GenBank/DDBJ whole genome shotgun (WGS) entry which is preliminary data.</text>
</comment>
<dbReference type="Proteomes" id="UP001652564">
    <property type="component" value="Unassembled WGS sequence"/>
</dbReference>
<comment type="similarity">
    <text evidence="4">Belongs to the queuine tRNA-ribosyltransferase family.</text>
</comment>
<evidence type="ECO:0000256" key="4">
    <source>
        <dbReference type="HAMAP-Rule" id="MF_00168"/>
    </source>
</evidence>
<accession>A0ABT2ZIH7</accession>
<evidence type="ECO:0000259" key="5">
    <source>
        <dbReference type="Pfam" id="PF01702"/>
    </source>
</evidence>
<feature type="binding site" evidence="4">
    <location>
        <position position="217"/>
    </location>
    <ligand>
        <name>substrate</name>
    </ligand>
</feature>
<protein>
    <recommendedName>
        <fullName evidence="4">Queuine tRNA-ribosyltransferase</fullName>
        <ecNumber evidence="4">2.4.2.29</ecNumber>
    </recommendedName>
    <alternativeName>
        <fullName evidence="4">Guanine insertion enzyme</fullName>
    </alternativeName>
    <alternativeName>
        <fullName evidence="4">tRNA-guanine transglycosylase</fullName>
    </alternativeName>
</protein>
<comment type="function">
    <text evidence="4">Catalyzes the base-exchange of a guanine (G) residue with the queuine precursor 7-aminomethyl-7-deazaguanine (PreQ1) at position 34 (anticodon wobble position) in tRNAs with GU(N) anticodons (tRNA-Asp, -Asn, -His and -Tyr). Catalysis occurs through a double-displacement mechanism. The nucleophile active site attacks the C1' of nucleotide 34 to detach the guanine base from the RNA, forming a covalent enzyme-RNA intermediate. The proton acceptor active site deprotonates the incoming PreQ1, allowing a nucleophilic attack on the C1' of the ribose to form the product. After dissociation, two additional enzymatic reactions on the tRNA convert PreQ1 to queuine (Q), resulting in the hypermodified nucleoside queuosine (7-(((4,5-cis-dihydroxy-2-cyclopenten-1-yl)amino)methyl)-7-deazaguanosine).</text>
</comment>
<feature type="binding site" evidence="4">
    <location>
        <position position="336"/>
    </location>
    <ligand>
        <name>Zn(2+)</name>
        <dbReference type="ChEBI" id="CHEBI:29105"/>
    </ligand>
</feature>
<dbReference type="Pfam" id="PF01702">
    <property type="entry name" value="TGT"/>
    <property type="match status" value="1"/>
</dbReference>
<reference evidence="6 7" key="1">
    <citation type="submission" date="2022-10" db="EMBL/GenBank/DDBJ databases">
        <title>Defluviimonas sp. nov., isolated from ocean surface sediments.</title>
        <authorList>
            <person name="He W."/>
            <person name="Wang L."/>
            <person name="Zhang D.-F."/>
        </authorList>
    </citation>
    <scope>NUCLEOTIDE SEQUENCE [LARGE SCALE GENOMIC DNA]</scope>
    <source>
        <strain evidence="6 7">WL0050</strain>
    </source>
</reference>
<keyword evidence="7" id="KW-1185">Reference proteome</keyword>
<feature type="binding site" evidence="4">
    <location>
        <position position="147"/>
    </location>
    <ligand>
        <name>substrate</name>
    </ligand>
</feature>
<keyword evidence="4" id="KW-0671">Queuosine biosynthesis</keyword>
<sequence>MTERFSFSLHATDGKARTGTISTTRGEIRTPAFMPVGTAATVKAMLPESVRATGADILLGNTYHLMLRPTAERIARLGGLHKFMNWDRPILTDSGGFQVMSLASLRKLTEEGVRFSSHIDGSKHMLSPERSMEIQKLLGSDIVMCFDECPALPATEEAVADSMRLSMRWAQRSRDAFGDRPGHALFGIMQGGVTRELREESAKKLKEIGFDGYAVGGLAVGEGQEAMFSVLDYAPGFLPEDKPRYLMGVGKPDDIVGAVERGIDMMDCVLPSRSGRTGQAWTRRGQVNIKNARHQDDPRPLDEDCTCPACRSYSRAYLHHVFRAGEMISGMLLTWHNLHYYQELMQGLREAIAAGGLDDFVRRFHALRTEGDIEPL</sequence>
<dbReference type="Gene3D" id="3.20.20.105">
    <property type="entry name" value="Queuine tRNA-ribosyltransferase-like"/>
    <property type="match status" value="1"/>
</dbReference>
<name>A0ABT2ZIH7_9RHOB</name>
<dbReference type="NCBIfam" id="TIGR00430">
    <property type="entry name" value="Q_tRNA_tgt"/>
    <property type="match status" value="1"/>
</dbReference>
<keyword evidence="1 4" id="KW-0328">Glycosyltransferase</keyword>
<feature type="binding site" evidence="4">
    <location>
        <position position="310"/>
    </location>
    <ligand>
        <name>Zn(2+)</name>
        <dbReference type="ChEBI" id="CHEBI:29105"/>
    </ligand>
</feature>
<evidence type="ECO:0000313" key="7">
    <source>
        <dbReference type="Proteomes" id="UP001652564"/>
    </source>
</evidence>
<dbReference type="EC" id="2.4.2.29" evidence="4"/>
<keyword evidence="4" id="KW-0479">Metal-binding</keyword>
<evidence type="ECO:0000313" key="6">
    <source>
        <dbReference type="EMBL" id="MCV2870924.1"/>
    </source>
</evidence>
<keyword evidence="2 4" id="KW-0808">Transferase</keyword>
<keyword evidence="4" id="KW-0862">Zinc</keyword>
<feature type="active site" description="Nucleophile" evidence="4">
    <location>
        <position position="267"/>
    </location>
</feature>
<dbReference type="InterPro" id="IPR036511">
    <property type="entry name" value="TGT-like_sf"/>
</dbReference>
<feature type="active site" description="Proton acceptor" evidence="4">
    <location>
        <position position="93"/>
    </location>
</feature>
<comment type="subunit">
    <text evidence="4">Homodimer. Within each dimer, one monomer is responsible for RNA recognition and catalysis, while the other monomer binds to the replacement base PreQ1.</text>
</comment>
<comment type="caution">
    <text evidence="4">Lacks conserved residue(s) required for the propagation of feature annotation.</text>
</comment>
<feature type="binding site" evidence="4">
    <location>
        <position position="190"/>
    </location>
    <ligand>
        <name>substrate</name>
    </ligand>
</feature>
<comment type="catalytic activity">
    <reaction evidence="4">
        <text>7-aminomethyl-7-carbaguanine + guanosine(34) in tRNA = 7-aminomethyl-7-carbaguanosine(34) in tRNA + guanine</text>
        <dbReference type="Rhea" id="RHEA:24104"/>
        <dbReference type="Rhea" id="RHEA-COMP:10341"/>
        <dbReference type="Rhea" id="RHEA-COMP:10342"/>
        <dbReference type="ChEBI" id="CHEBI:16235"/>
        <dbReference type="ChEBI" id="CHEBI:58703"/>
        <dbReference type="ChEBI" id="CHEBI:74269"/>
        <dbReference type="ChEBI" id="CHEBI:82833"/>
        <dbReference type="EC" id="2.4.2.29"/>
    </reaction>
</comment>
<feature type="domain" description="tRNA-guanine(15) transglycosylase-like" evidence="5">
    <location>
        <begin position="15"/>
        <end position="366"/>
    </location>
</feature>
<dbReference type="EMBL" id="JAOWKZ010000001">
    <property type="protein sequence ID" value="MCV2870924.1"/>
    <property type="molecule type" value="Genomic_DNA"/>
</dbReference>